<keyword evidence="2 5" id="KW-0812">Transmembrane</keyword>
<comment type="caution">
    <text evidence="7">The sequence shown here is derived from an EMBL/GenBank/DDBJ whole genome shotgun (WGS) entry which is preliminary data.</text>
</comment>
<organism evidence="7 8">
    <name type="scientific">Roseiconus nitratireducens</name>
    <dbReference type="NCBI Taxonomy" id="2605748"/>
    <lineage>
        <taxon>Bacteria</taxon>
        <taxon>Pseudomonadati</taxon>
        <taxon>Planctomycetota</taxon>
        <taxon>Planctomycetia</taxon>
        <taxon>Pirellulales</taxon>
        <taxon>Pirellulaceae</taxon>
        <taxon>Roseiconus</taxon>
    </lineage>
</organism>
<dbReference type="GO" id="GO:0016887">
    <property type="term" value="F:ATP hydrolysis activity"/>
    <property type="evidence" value="ECO:0007669"/>
    <property type="project" value="InterPro"/>
</dbReference>
<keyword evidence="8" id="KW-1185">Reference proteome</keyword>
<dbReference type="RefSeq" id="WP_150079339.1">
    <property type="nucleotide sequence ID" value="NZ_VWOX01000020.1"/>
</dbReference>
<proteinExistence type="predicted"/>
<evidence type="ECO:0000256" key="3">
    <source>
        <dbReference type="ARBA" id="ARBA00022989"/>
    </source>
</evidence>
<feature type="domain" description="ABC transporter" evidence="6">
    <location>
        <begin position="361"/>
        <end position="596"/>
    </location>
</feature>
<dbReference type="InterPro" id="IPR039421">
    <property type="entry name" value="Type_1_exporter"/>
</dbReference>
<evidence type="ECO:0000313" key="8">
    <source>
        <dbReference type="Proteomes" id="UP000324479"/>
    </source>
</evidence>
<name>A0A5M6CVT2_9BACT</name>
<keyword evidence="7" id="KW-0067">ATP-binding</keyword>
<dbReference type="Gene3D" id="1.20.1560.10">
    <property type="entry name" value="ABC transporter type 1, transmembrane domain"/>
    <property type="match status" value="1"/>
</dbReference>
<reference evidence="7 8" key="1">
    <citation type="submission" date="2019-08" db="EMBL/GenBank/DDBJ databases">
        <authorList>
            <person name="Dhanesh K."/>
            <person name="Kumar G."/>
            <person name="Sasikala C."/>
            <person name="Venkata Ramana C."/>
        </authorList>
    </citation>
    <scope>NUCLEOTIDE SEQUENCE [LARGE SCALE GENOMIC DNA]</scope>
    <source>
        <strain evidence="7 8">JC645</strain>
    </source>
</reference>
<dbReference type="SUPFAM" id="SSF52540">
    <property type="entry name" value="P-loop containing nucleoside triphosphate hydrolases"/>
    <property type="match status" value="1"/>
</dbReference>
<dbReference type="AlphaFoldDB" id="A0A5M6CVT2"/>
<evidence type="ECO:0000256" key="4">
    <source>
        <dbReference type="ARBA" id="ARBA00023136"/>
    </source>
</evidence>
<evidence type="ECO:0000256" key="2">
    <source>
        <dbReference type="ARBA" id="ARBA00022692"/>
    </source>
</evidence>
<comment type="subcellular location">
    <subcellularLocation>
        <location evidence="1">Cell membrane</location>
        <topology evidence="1">Multi-pass membrane protein</topology>
    </subcellularLocation>
</comment>
<dbReference type="InterPro" id="IPR003439">
    <property type="entry name" value="ABC_transporter-like_ATP-bd"/>
</dbReference>
<dbReference type="GO" id="GO:0005524">
    <property type="term" value="F:ATP binding"/>
    <property type="evidence" value="ECO:0007669"/>
    <property type="project" value="UniProtKB-KW"/>
</dbReference>
<dbReference type="SUPFAM" id="SSF90123">
    <property type="entry name" value="ABC transporter transmembrane region"/>
    <property type="match status" value="1"/>
</dbReference>
<evidence type="ECO:0000256" key="1">
    <source>
        <dbReference type="ARBA" id="ARBA00004651"/>
    </source>
</evidence>
<feature type="transmembrane region" description="Helical" evidence="5">
    <location>
        <begin position="296"/>
        <end position="319"/>
    </location>
</feature>
<evidence type="ECO:0000256" key="5">
    <source>
        <dbReference type="SAM" id="Phobius"/>
    </source>
</evidence>
<feature type="transmembrane region" description="Helical" evidence="5">
    <location>
        <begin position="81"/>
        <end position="100"/>
    </location>
</feature>
<dbReference type="Gene3D" id="3.40.50.300">
    <property type="entry name" value="P-loop containing nucleotide triphosphate hydrolases"/>
    <property type="match status" value="1"/>
</dbReference>
<dbReference type="GO" id="GO:0005886">
    <property type="term" value="C:plasma membrane"/>
    <property type="evidence" value="ECO:0007669"/>
    <property type="project" value="UniProtKB-SubCell"/>
</dbReference>
<dbReference type="InterPro" id="IPR036640">
    <property type="entry name" value="ABC1_TM_sf"/>
</dbReference>
<accession>A0A5M6CVT2</accession>
<keyword evidence="7" id="KW-0547">Nucleotide-binding</keyword>
<dbReference type="Proteomes" id="UP000324479">
    <property type="component" value="Unassembled WGS sequence"/>
</dbReference>
<keyword evidence="4 5" id="KW-0472">Membrane</keyword>
<protein>
    <submittedName>
        <fullName evidence="7">ABC transporter ATP-binding protein</fullName>
    </submittedName>
</protein>
<dbReference type="PROSITE" id="PS50893">
    <property type="entry name" value="ABC_TRANSPORTER_2"/>
    <property type="match status" value="1"/>
</dbReference>
<dbReference type="PANTHER" id="PTHR43394">
    <property type="entry name" value="ATP-DEPENDENT PERMEASE MDL1, MITOCHONDRIAL"/>
    <property type="match status" value="1"/>
</dbReference>
<feature type="transmembrane region" description="Helical" evidence="5">
    <location>
        <begin position="20"/>
        <end position="44"/>
    </location>
</feature>
<gene>
    <name evidence="7" type="ORF">FYK55_24875</name>
</gene>
<evidence type="ECO:0000313" key="7">
    <source>
        <dbReference type="EMBL" id="KAA5539341.1"/>
    </source>
</evidence>
<dbReference type="GO" id="GO:0015421">
    <property type="term" value="F:ABC-type oligopeptide transporter activity"/>
    <property type="evidence" value="ECO:0007669"/>
    <property type="project" value="TreeGrafter"/>
</dbReference>
<dbReference type="InterPro" id="IPR027417">
    <property type="entry name" value="P-loop_NTPase"/>
</dbReference>
<feature type="transmembrane region" description="Helical" evidence="5">
    <location>
        <begin position="167"/>
        <end position="190"/>
    </location>
</feature>
<dbReference type="Pfam" id="PF00005">
    <property type="entry name" value="ABC_tran"/>
    <property type="match status" value="1"/>
</dbReference>
<dbReference type="PANTHER" id="PTHR43394:SF1">
    <property type="entry name" value="ATP-BINDING CASSETTE SUB-FAMILY B MEMBER 10, MITOCHONDRIAL"/>
    <property type="match status" value="1"/>
</dbReference>
<sequence length="605" mass="66110">MNRLRTLAAARHEPQASQGWLPSLFWAALAGILVPMLVLLVGLISKLMETGRLDDSTVQLGVNLFVWLPESFVQQPPLGQLSRLVALGFLITLVFCFAVWRHRRLADRRAAAIVKGLHEKVLRQSVRRAELEGAAAQSVNAQKLIGRQLPLVQNGLSLWYRSIPRSVILLVGCVAVALLVHVWLAVMAVLSGAVVWRLYNQVYETDLDESGKWELPQLRAKMAALVGKAPKMARLQTEGLAEQTFRTELDLLYQRLAEEDARRGRIWPILFLAVSTATAIMILGLGLNLFESDSGLSLSSAVVLALALVGAISAVWRLLGMGQMMRHSAPACDAVYAYLRRSDEIAPSEQRIGFAGLRQGVEFRDVTLSDSHGQPILKHVTTDFSPRSLVALLGTDSVSPQAMVELLMGFGRPSQGEVRIDGLPLLDLHPASLAKNVMWIEPSGPLWEGTIEENLAGGDSTIGNADIVDALREVDAYEQVQRLADGLGTYASEGETSLSTEATYAIGIARALLHRPPILLVGEPPAPSAHSGEDPCLKAICKLRDQGSLVVLLPRRLQSLRSADRVILLNGASLAGEGKHAELLNDSDLYRHLNYLLFNPYRHGR</sequence>
<keyword evidence="3 5" id="KW-1133">Transmembrane helix</keyword>
<feature type="transmembrane region" description="Helical" evidence="5">
    <location>
        <begin position="269"/>
        <end position="290"/>
    </location>
</feature>
<dbReference type="EMBL" id="VWOX01000020">
    <property type="protein sequence ID" value="KAA5539341.1"/>
    <property type="molecule type" value="Genomic_DNA"/>
</dbReference>
<evidence type="ECO:0000259" key="6">
    <source>
        <dbReference type="PROSITE" id="PS50893"/>
    </source>
</evidence>